<dbReference type="PANTHER" id="PTHR35882">
    <property type="entry name" value="PELA"/>
    <property type="match status" value="1"/>
</dbReference>
<gene>
    <name evidence="2" type="ORF">CLV82_0414</name>
</gene>
<keyword evidence="2" id="KW-0436">Ligase</keyword>
<evidence type="ECO:0000259" key="1">
    <source>
        <dbReference type="Pfam" id="PF03537"/>
    </source>
</evidence>
<accession>A0A4V3D413</accession>
<comment type="caution">
    <text evidence="2">The sequence shown here is derived from an EMBL/GenBank/DDBJ whole genome shotgun (WGS) entry which is preliminary data.</text>
</comment>
<evidence type="ECO:0000313" key="2">
    <source>
        <dbReference type="EMBL" id="TDQ32581.1"/>
    </source>
</evidence>
<dbReference type="SUPFAM" id="SSF51445">
    <property type="entry name" value="(Trans)glycosidases"/>
    <property type="match status" value="2"/>
</dbReference>
<keyword evidence="2" id="KW-0030">Aminoacyl-tRNA synthetase</keyword>
<dbReference type="InterPro" id="IPR004352">
    <property type="entry name" value="GH114_TIM-barrel"/>
</dbReference>
<feature type="domain" description="Glycoside-hydrolase family GH114 TIM-barrel" evidence="1">
    <location>
        <begin position="227"/>
        <end position="328"/>
    </location>
</feature>
<organism evidence="2 3">
    <name type="scientific">Zeaxanthinibacter enoshimensis</name>
    <dbReference type="NCBI Taxonomy" id="392009"/>
    <lineage>
        <taxon>Bacteria</taxon>
        <taxon>Pseudomonadati</taxon>
        <taxon>Bacteroidota</taxon>
        <taxon>Flavobacteriia</taxon>
        <taxon>Flavobacteriales</taxon>
        <taxon>Flavobacteriaceae</taxon>
        <taxon>Zeaxanthinibacter</taxon>
    </lineage>
</organism>
<dbReference type="Gene3D" id="3.20.20.70">
    <property type="entry name" value="Aldolase class I"/>
    <property type="match status" value="2"/>
</dbReference>
<dbReference type="PANTHER" id="PTHR35882:SF1">
    <property type="match status" value="1"/>
</dbReference>
<dbReference type="AlphaFoldDB" id="A0A4V3D413"/>
<dbReference type="PROSITE" id="PS51257">
    <property type="entry name" value="PROKAR_LIPOPROTEIN"/>
    <property type="match status" value="1"/>
</dbReference>
<dbReference type="InterPro" id="IPR016062">
    <property type="entry name" value="TM1410-rel"/>
</dbReference>
<sequence length="333" mass="38528">MLYLRYFFGITIFILSCSNSDRLEHSDDQVIDPPRDFRQDMRDLVQNISMYAKNVNPDFSVVPQNGIELVTTSGNPDGTVETGYLSSIDANGQESLFYGYRSDNKASPRKETEYTMELLEISADYGNTILVTDYVSTPSKVLDSYERNAQLNFTSYAADKRELSSIPDFPRPIYGENADSVNHLREASNFLYLINYQEFSSKSQLLDSLGNTNYDILILDLFFNDTDALDLNDLEFLKQKKNGSKRIVLCYMSIGEAEDYRYYWSPEWKTNPPEWLRAENPDWPGNYKVQYWNPEWQEILFGSPAAYLDRILESGFDGVYLDIIDGFEYFENN</sequence>
<dbReference type="InterPro" id="IPR013785">
    <property type="entry name" value="Aldolase_TIM"/>
</dbReference>
<reference evidence="2 3" key="1">
    <citation type="submission" date="2019-03" db="EMBL/GenBank/DDBJ databases">
        <title>Genomic Encyclopedia of Archaeal and Bacterial Type Strains, Phase II (KMG-II): from individual species to whole genera.</title>
        <authorList>
            <person name="Goeker M."/>
        </authorList>
    </citation>
    <scope>NUCLEOTIDE SEQUENCE [LARGE SCALE GENOMIC DNA]</scope>
    <source>
        <strain evidence="2 3">DSM 18435</strain>
    </source>
</reference>
<name>A0A4V3D413_9FLAO</name>
<dbReference type="EMBL" id="SNYI01000001">
    <property type="protein sequence ID" value="TDQ32581.1"/>
    <property type="molecule type" value="Genomic_DNA"/>
</dbReference>
<dbReference type="Pfam" id="PF03537">
    <property type="entry name" value="Glyco_hydro_114"/>
    <property type="match status" value="1"/>
</dbReference>
<dbReference type="Proteomes" id="UP000295468">
    <property type="component" value="Unassembled WGS sequence"/>
</dbReference>
<dbReference type="PRINTS" id="PR01545">
    <property type="entry name" value="THEMAYE10DUF"/>
</dbReference>
<evidence type="ECO:0000313" key="3">
    <source>
        <dbReference type="Proteomes" id="UP000295468"/>
    </source>
</evidence>
<keyword evidence="3" id="KW-1185">Reference proteome</keyword>
<proteinExistence type="predicted"/>
<dbReference type="GO" id="GO:0004812">
    <property type="term" value="F:aminoacyl-tRNA ligase activity"/>
    <property type="evidence" value="ECO:0007669"/>
    <property type="project" value="UniProtKB-KW"/>
</dbReference>
<dbReference type="OrthoDB" id="30037at2"/>
<protein>
    <submittedName>
        <fullName evidence="2">Cysteinyl-tRNA synthetase</fullName>
    </submittedName>
</protein>
<dbReference type="InterPro" id="IPR017853">
    <property type="entry name" value="GH"/>
</dbReference>